<dbReference type="InterPro" id="IPR036568">
    <property type="entry name" value="GGCT-like_sf"/>
</dbReference>
<evidence type="ECO:0000259" key="1">
    <source>
        <dbReference type="Pfam" id="PF06094"/>
    </source>
</evidence>
<dbReference type="SUPFAM" id="SSF110857">
    <property type="entry name" value="Gamma-glutamyl cyclotransferase-like"/>
    <property type="match status" value="1"/>
</dbReference>
<organism evidence="2 3">
    <name type="scientific">Candidatus Lokiarchaeum ossiferum</name>
    <dbReference type="NCBI Taxonomy" id="2951803"/>
    <lineage>
        <taxon>Archaea</taxon>
        <taxon>Promethearchaeati</taxon>
        <taxon>Promethearchaeota</taxon>
        <taxon>Promethearchaeia</taxon>
        <taxon>Promethearchaeales</taxon>
        <taxon>Promethearchaeaceae</taxon>
        <taxon>Candidatus Lokiarchaeum</taxon>
    </lineage>
</organism>
<dbReference type="Gene3D" id="3.10.490.10">
    <property type="entry name" value="Gamma-glutamyl cyclotransferase-like"/>
    <property type="match status" value="1"/>
</dbReference>
<name>A0ABY6HNE1_9ARCH</name>
<accession>A0ABY6HNE1</accession>
<dbReference type="EMBL" id="CP104013">
    <property type="protein sequence ID" value="UYP44823.1"/>
    <property type="molecule type" value="Genomic_DNA"/>
</dbReference>
<feature type="domain" description="Gamma-glutamylcyclotransferase AIG2-like" evidence="1">
    <location>
        <begin position="11"/>
        <end position="108"/>
    </location>
</feature>
<dbReference type="Pfam" id="PF06094">
    <property type="entry name" value="GGACT"/>
    <property type="match status" value="1"/>
</dbReference>
<gene>
    <name evidence="2" type="ORF">NEF87_001108</name>
</gene>
<dbReference type="CDD" id="cd06661">
    <property type="entry name" value="GGCT_like"/>
    <property type="match status" value="1"/>
</dbReference>
<dbReference type="Proteomes" id="UP001208689">
    <property type="component" value="Chromosome"/>
</dbReference>
<evidence type="ECO:0000313" key="2">
    <source>
        <dbReference type="EMBL" id="UYP44823.1"/>
    </source>
</evidence>
<dbReference type="InterPro" id="IPR009288">
    <property type="entry name" value="AIG2-like_dom"/>
</dbReference>
<keyword evidence="3" id="KW-1185">Reference proteome</keyword>
<dbReference type="InterPro" id="IPR013024">
    <property type="entry name" value="GGCT-like"/>
</dbReference>
<proteinExistence type="predicted"/>
<reference evidence="2" key="1">
    <citation type="submission" date="2022-09" db="EMBL/GenBank/DDBJ databases">
        <title>Actin cytoskeleton and complex cell architecture in an #Asgard archaeon.</title>
        <authorList>
            <person name="Ponce Toledo R.I."/>
            <person name="Schleper C."/>
            <person name="Rodrigues Oliveira T."/>
            <person name="Wollweber F."/>
            <person name="Xu J."/>
            <person name="Rittmann S."/>
            <person name="Klingl A."/>
            <person name="Pilhofer M."/>
        </authorList>
    </citation>
    <scope>NUCLEOTIDE SEQUENCE</scope>
    <source>
        <strain evidence="2">B-35</strain>
    </source>
</reference>
<sequence length="146" mass="16904">MGEDSVFMVGYGTFITNETYLNSKNVKVCIVPKHRRLWLKTTIFPFILPDPTFPGIHALIFSINKAQLKNLDIYEGVEAGLYSREVISVQDLKGNNFEAYIYIPTKKCIAEYELSLDKDPTDCWIEEIQKNSNIYEKYPQLIKKLD</sequence>
<evidence type="ECO:0000313" key="3">
    <source>
        <dbReference type="Proteomes" id="UP001208689"/>
    </source>
</evidence>
<protein>
    <recommendedName>
        <fullName evidence="1">Gamma-glutamylcyclotransferase AIG2-like domain-containing protein</fullName>
    </recommendedName>
</protein>